<comment type="caution">
    <text evidence="3">The sequence shown here is derived from an EMBL/GenBank/DDBJ whole genome shotgun (WGS) entry which is preliminary data.</text>
</comment>
<name>A0A3P1WX44_9ACTN</name>
<organism evidence="3 4">
    <name type="scientific">Arachnia propionica</name>
    <dbReference type="NCBI Taxonomy" id="1750"/>
    <lineage>
        <taxon>Bacteria</taxon>
        <taxon>Bacillati</taxon>
        <taxon>Actinomycetota</taxon>
        <taxon>Actinomycetes</taxon>
        <taxon>Propionibacteriales</taxon>
        <taxon>Propionibacteriaceae</taxon>
        <taxon>Arachnia</taxon>
    </lineage>
</organism>
<evidence type="ECO:0000313" key="4">
    <source>
        <dbReference type="Proteomes" id="UP000280935"/>
    </source>
</evidence>
<evidence type="ECO:0000256" key="1">
    <source>
        <dbReference type="SAM" id="MobiDB-lite"/>
    </source>
</evidence>
<protein>
    <submittedName>
        <fullName evidence="3">Uncharacterized protein</fullName>
    </submittedName>
</protein>
<dbReference type="Proteomes" id="UP000280935">
    <property type="component" value="Unassembled WGS sequence"/>
</dbReference>
<sequence length="298" mass="32701">MSAMQQPYPQPGRPPYTPAAAQPPFPPGPPTPPGPRRRGLGIVAGVLTLALLASIGLNAWLFLGNRGGGETSFATPQEAVEFYVSAIGRGDLDKGASAYPTTTLARHHDPKRYLDAKQGTKTPYGVGPLPVDDPRVWEQQMRATAIWSTGEHIKILLVDRDEKLDVGAETRPDSKDQSTEEILAKYDRSRLDGSTTVEEVKVVRTLQPQFQSRLNEWRAQTGAEQVTEVVAKLSTKQGPFLLAVQVIRFDGRWFINSGRSLLALSQYQKALQTFAPIEEGEFEKAISDWESGGVTFES</sequence>
<keyword evidence="2" id="KW-0812">Transmembrane</keyword>
<keyword evidence="2" id="KW-1133">Transmembrane helix</keyword>
<evidence type="ECO:0000256" key="2">
    <source>
        <dbReference type="SAM" id="Phobius"/>
    </source>
</evidence>
<evidence type="ECO:0000313" key="3">
    <source>
        <dbReference type="EMBL" id="RRD48933.1"/>
    </source>
</evidence>
<dbReference type="EMBL" id="RQYT01000026">
    <property type="protein sequence ID" value="RRD48933.1"/>
    <property type="molecule type" value="Genomic_DNA"/>
</dbReference>
<accession>A0A3P1WX44</accession>
<gene>
    <name evidence="3" type="ORF">EII35_10520</name>
</gene>
<reference evidence="3 4" key="1">
    <citation type="submission" date="2018-11" db="EMBL/GenBank/DDBJ databases">
        <title>Genomes From Bacteria Associated with the Canine Oral Cavity: a Test Case for Automated Genome-Based Taxonomic Assignment.</title>
        <authorList>
            <person name="Coil D.A."/>
            <person name="Jospin G."/>
            <person name="Darling A.E."/>
            <person name="Wallis C."/>
            <person name="Davis I.J."/>
            <person name="Harris S."/>
            <person name="Eisen J.A."/>
            <person name="Holcombe L.J."/>
            <person name="O'Flynn C."/>
        </authorList>
    </citation>
    <scope>NUCLEOTIDE SEQUENCE [LARGE SCALE GENOMIC DNA]</scope>
    <source>
        <strain evidence="3 4">OH2822_COT-296</strain>
    </source>
</reference>
<feature type="region of interest" description="Disordered" evidence="1">
    <location>
        <begin position="1"/>
        <end position="37"/>
    </location>
</feature>
<feature type="transmembrane region" description="Helical" evidence="2">
    <location>
        <begin position="40"/>
        <end position="63"/>
    </location>
</feature>
<dbReference type="RefSeq" id="WP_125228428.1">
    <property type="nucleotide sequence ID" value="NZ_RQYT01000026.1"/>
</dbReference>
<proteinExistence type="predicted"/>
<dbReference type="AlphaFoldDB" id="A0A3P1WX44"/>
<dbReference type="OrthoDB" id="9890628at2"/>
<keyword evidence="2" id="KW-0472">Membrane</keyword>
<feature type="compositionally biased region" description="Pro residues" evidence="1">
    <location>
        <begin position="8"/>
        <end position="34"/>
    </location>
</feature>